<evidence type="ECO:0000313" key="2">
    <source>
        <dbReference type="EMBL" id="PDV96816.1"/>
    </source>
</evidence>
<evidence type="ECO:0000256" key="1">
    <source>
        <dbReference type="SAM" id="Phobius"/>
    </source>
</evidence>
<accession>A0A2H3KNU1</accession>
<keyword evidence="1" id="KW-0472">Membrane</keyword>
<dbReference type="EMBL" id="LYXE01000179">
    <property type="protein sequence ID" value="PDV96816.1"/>
    <property type="molecule type" value="Genomic_DNA"/>
</dbReference>
<evidence type="ECO:0000313" key="3">
    <source>
        <dbReference type="Proteomes" id="UP000220922"/>
    </source>
</evidence>
<reference evidence="2 3" key="1">
    <citation type="submission" date="2016-05" db="EMBL/GenBank/DDBJ databases">
        <authorList>
            <person name="Lavstsen T."/>
            <person name="Jespersen J.S."/>
        </authorList>
    </citation>
    <scope>NUCLEOTIDE SEQUENCE [LARGE SCALE GENOMIC DNA]</scope>
    <source>
        <strain evidence="2 3">B7-9</strain>
    </source>
</reference>
<keyword evidence="3" id="KW-1185">Reference proteome</keyword>
<dbReference type="AlphaFoldDB" id="A0A2H3KNU1"/>
<proteinExistence type="predicted"/>
<protein>
    <submittedName>
        <fullName evidence="2">Uncharacterized protein</fullName>
    </submittedName>
</protein>
<dbReference type="Proteomes" id="UP000220922">
    <property type="component" value="Unassembled WGS sequence"/>
</dbReference>
<gene>
    <name evidence="2" type="ORF">A9Q02_20270</name>
</gene>
<feature type="transmembrane region" description="Helical" evidence="1">
    <location>
        <begin position="21"/>
        <end position="39"/>
    </location>
</feature>
<name>A0A2H3KNU1_9CHLR</name>
<comment type="caution">
    <text evidence="2">The sequence shown here is derived from an EMBL/GenBank/DDBJ whole genome shotgun (WGS) entry which is preliminary data.</text>
</comment>
<keyword evidence="1" id="KW-0812">Transmembrane</keyword>
<organism evidence="2 3">
    <name type="scientific">Candidatus Chloroploca asiatica</name>
    <dbReference type="NCBI Taxonomy" id="1506545"/>
    <lineage>
        <taxon>Bacteria</taxon>
        <taxon>Bacillati</taxon>
        <taxon>Chloroflexota</taxon>
        <taxon>Chloroflexia</taxon>
        <taxon>Chloroflexales</taxon>
        <taxon>Chloroflexineae</taxon>
        <taxon>Oscillochloridaceae</taxon>
        <taxon>Candidatus Chloroploca</taxon>
    </lineage>
</organism>
<sequence length="100" mass="11343">MTFFDQLLDMQGYLRDMMRRFMSSNGIISGVLKVFYGFLKGFYAPRSAWFVARHGGWRVWLASRSLMAVRGLFARHVLCRAMSSNRGGAMPARGGLCAIR</sequence>
<keyword evidence="1" id="KW-1133">Transmembrane helix</keyword>